<dbReference type="EMBL" id="LR590484">
    <property type="protein sequence ID" value="VTR54911.1"/>
    <property type="molecule type" value="Genomic_DNA"/>
</dbReference>
<dbReference type="SUPFAM" id="SSF141694">
    <property type="entry name" value="AF2212/PG0164-like"/>
    <property type="match status" value="1"/>
</dbReference>
<dbReference type="STRING" id="1123265.GCA_000686625_00526"/>
<proteinExistence type="predicted"/>
<protein>
    <submittedName>
        <fullName evidence="1">Uncharacterized protein conserved in bacteria</fullName>
    </submittedName>
</protein>
<dbReference type="KEGG" id="stha:NCTC11429_05189"/>
<evidence type="ECO:0000313" key="1">
    <source>
        <dbReference type="EMBL" id="VTR54911.1"/>
    </source>
</evidence>
<reference evidence="1 2" key="1">
    <citation type="submission" date="2019-05" db="EMBL/GenBank/DDBJ databases">
        <authorList>
            <consortium name="Pathogen Informatics"/>
        </authorList>
    </citation>
    <scope>NUCLEOTIDE SEQUENCE [LARGE SCALE GENOMIC DNA]</scope>
    <source>
        <strain evidence="1 2">NCTC11429</strain>
    </source>
</reference>
<dbReference type="Pfam" id="PF13376">
    <property type="entry name" value="OmdA"/>
    <property type="match status" value="1"/>
</dbReference>
<accession>A0A4U9W7T1</accession>
<organism evidence="1 2">
    <name type="scientific">Sphingobacterium thalpophilum</name>
    <dbReference type="NCBI Taxonomy" id="259"/>
    <lineage>
        <taxon>Bacteria</taxon>
        <taxon>Pseudomonadati</taxon>
        <taxon>Bacteroidota</taxon>
        <taxon>Sphingobacteriia</taxon>
        <taxon>Sphingobacteriales</taxon>
        <taxon>Sphingobacteriaceae</taxon>
        <taxon>Sphingobacterium</taxon>
    </lineage>
</organism>
<dbReference type="Proteomes" id="UP000308196">
    <property type="component" value="Chromosome"/>
</dbReference>
<gene>
    <name evidence="1" type="ORF">NCTC11429_05189</name>
</gene>
<name>A0A4U9W7T1_9SPHI</name>
<dbReference type="AlphaFoldDB" id="A0A4U9W7T1"/>
<dbReference type="GeneID" id="78465733"/>
<evidence type="ECO:0000313" key="2">
    <source>
        <dbReference type="Proteomes" id="UP000308196"/>
    </source>
</evidence>
<sequence>MSMYFFKARLDIIGINPFVSVPNDILHALFNDAGRSKGSIPIKGQVNGKDYKQTLLRYRGEWRMYINMGMLPSSPKRIGEMLELSVAFDPQDRTLGPHPALVEALSENVQAKNNFDNLSPSVRKEIIRYIGQLKTEESRRKNIEKAIGFLLGKNTFVGRKRLN</sequence>
<dbReference type="RefSeq" id="WP_028068632.1">
    <property type="nucleotide sequence ID" value="NZ_LR590484.1"/>
</dbReference>